<keyword evidence="5 14" id="KW-0436">Ligase</keyword>
<keyword evidence="6 14" id="KW-0479">Metal-binding</keyword>
<feature type="binding site" evidence="14">
    <location>
        <position position="403"/>
    </location>
    <ligand>
        <name>Zn(2+)</name>
        <dbReference type="ChEBI" id="CHEBI:29105"/>
        <note>catalytic</note>
    </ligand>
</feature>
<dbReference type="Gene3D" id="3.40.50.800">
    <property type="entry name" value="Anticodon-binding domain"/>
    <property type="match status" value="1"/>
</dbReference>
<keyword evidence="12 14" id="KW-0030">Aminoacyl-tRNA synthetase</keyword>
<comment type="similarity">
    <text evidence="2 14">Belongs to the class-II aminoacyl-tRNA synthetase family.</text>
</comment>
<keyword evidence="8 14" id="KW-0862">Zinc</keyword>
<evidence type="ECO:0000256" key="13">
    <source>
        <dbReference type="ARBA" id="ARBA00049515"/>
    </source>
</evidence>
<dbReference type="Gene3D" id="3.30.930.10">
    <property type="entry name" value="Bira Bifunctional Protein, Domain 2"/>
    <property type="match status" value="1"/>
</dbReference>
<dbReference type="GO" id="GO:0000049">
    <property type="term" value="F:tRNA binding"/>
    <property type="evidence" value="ECO:0007669"/>
    <property type="project" value="UniProtKB-KW"/>
</dbReference>
<feature type="region of interest" description="Catalytic" evidence="14">
    <location>
        <begin position="260"/>
        <end position="551"/>
    </location>
</feature>
<accession>A0AAU9EJX8</accession>
<keyword evidence="4 14" id="KW-0820">tRNA-binding</keyword>
<dbReference type="InterPro" id="IPR004154">
    <property type="entry name" value="Anticodon-bd"/>
</dbReference>
<evidence type="ECO:0000256" key="7">
    <source>
        <dbReference type="ARBA" id="ARBA00022741"/>
    </source>
</evidence>
<dbReference type="SUPFAM" id="SSF52954">
    <property type="entry name" value="Class II aaRS ABD-related"/>
    <property type="match status" value="1"/>
</dbReference>
<dbReference type="PANTHER" id="PTHR11451">
    <property type="entry name" value="THREONINE-TRNA LIGASE"/>
    <property type="match status" value="1"/>
</dbReference>
<evidence type="ECO:0000256" key="6">
    <source>
        <dbReference type="ARBA" id="ARBA00022723"/>
    </source>
</evidence>
<dbReference type="HAMAP" id="MF_00184">
    <property type="entry name" value="Thr_tRNA_synth"/>
    <property type="match status" value="1"/>
</dbReference>
<dbReference type="AlphaFoldDB" id="A0AAU9EJX8"/>
<evidence type="ECO:0000256" key="1">
    <source>
        <dbReference type="ARBA" id="ARBA00004496"/>
    </source>
</evidence>
<evidence type="ECO:0000256" key="12">
    <source>
        <dbReference type="ARBA" id="ARBA00023146"/>
    </source>
</evidence>
<keyword evidence="17" id="KW-1185">Reference proteome</keyword>
<dbReference type="PRINTS" id="PR01047">
    <property type="entry name" value="TRNASYNTHTHR"/>
</dbReference>
<dbReference type="InterPro" id="IPR018163">
    <property type="entry name" value="Thr/Ala-tRNA-synth_IIc_edit"/>
</dbReference>
<evidence type="ECO:0000313" key="16">
    <source>
        <dbReference type="EMBL" id="BEQ16295.1"/>
    </source>
</evidence>
<keyword evidence="9 14" id="KW-0067">ATP-binding</keyword>
<keyword evidence="11 14" id="KW-0648">Protein biosynthesis</keyword>
<dbReference type="SUPFAM" id="SSF55681">
    <property type="entry name" value="Class II aaRS and biotin synthetases"/>
    <property type="match status" value="1"/>
</dbReference>
<dbReference type="InterPro" id="IPR045864">
    <property type="entry name" value="aa-tRNA-synth_II/BPL/LPL"/>
</dbReference>
<proteinExistence type="inferred from homology"/>
<comment type="catalytic activity">
    <reaction evidence="13 14">
        <text>tRNA(Thr) + L-threonine + ATP = L-threonyl-tRNA(Thr) + AMP + diphosphate + H(+)</text>
        <dbReference type="Rhea" id="RHEA:24624"/>
        <dbReference type="Rhea" id="RHEA-COMP:9670"/>
        <dbReference type="Rhea" id="RHEA-COMP:9704"/>
        <dbReference type="ChEBI" id="CHEBI:15378"/>
        <dbReference type="ChEBI" id="CHEBI:30616"/>
        <dbReference type="ChEBI" id="CHEBI:33019"/>
        <dbReference type="ChEBI" id="CHEBI:57926"/>
        <dbReference type="ChEBI" id="CHEBI:78442"/>
        <dbReference type="ChEBI" id="CHEBI:78534"/>
        <dbReference type="ChEBI" id="CHEBI:456215"/>
        <dbReference type="EC" id="6.1.1.3"/>
    </reaction>
</comment>
<dbReference type="FunFam" id="3.40.50.800:FF:000001">
    <property type="entry name" value="Threonine--tRNA ligase"/>
    <property type="match status" value="1"/>
</dbReference>
<dbReference type="Pfam" id="PF03129">
    <property type="entry name" value="HGTP_anticodon"/>
    <property type="match status" value="1"/>
</dbReference>
<dbReference type="Pfam" id="PF00587">
    <property type="entry name" value="tRNA-synt_2b"/>
    <property type="match status" value="1"/>
</dbReference>
<dbReference type="InterPro" id="IPR002314">
    <property type="entry name" value="aa-tRNA-synt_IIb"/>
</dbReference>
<evidence type="ECO:0000256" key="4">
    <source>
        <dbReference type="ARBA" id="ARBA00022555"/>
    </source>
</evidence>
<dbReference type="Gene3D" id="3.30.54.20">
    <property type="match status" value="1"/>
</dbReference>
<gene>
    <name evidence="14 16" type="primary">thrS</name>
    <name evidence="16" type="ORF">FAK_33610</name>
</gene>
<evidence type="ECO:0000256" key="10">
    <source>
        <dbReference type="ARBA" id="ARBA00022884"/>
    </source>
</evidence>
<evidence type="ECO:0000256" key="2">
    <source>
        <dbReference type="ARBA" id="ARBA00008226"/>
    </source>
</evidence>
<keyword evidence="3 14" id="KW-0963">Cytoplasm</keyword>
<dbReference type="CDD" id="cd00771">
    <property type="entry name" value="ThrRS_core"/>
    <property type="match status" value="1"/>
</dbReference>
<protein>
    <recommendedName>
        <fullName evidence="14">Threonine--tRNA ligase</fullName>
        <ecNumber evidence="14">6.1.1.3</ecNumber>
    </recommendedName>
    <alternativeName>
        <fullName evidence="14">Threonyl-tRNA synthetase</fullName>
        <shortName evidence="14">ThrRS</shortName>
    </alternativeName>
</protein>
<dbReference type="GO" id="GO:0005829">
    <property type="term" value="C:cytosol"/>
    <property type="evidence" value="ECO:0007669"/>
    <property type="project" value="TreeGrafter"/>
</dbReference>
<evidence type="ECO:0000256" key="5">
    <source>
        <dbReference type="ARBA" id="ARBA00022598"/>
    </source>
</evidence>
<feature type="binding site" evidence="14">
    <location>
        <position position="528"/>
    </location>
    <ligand>
        <name>Zn(2+)</name>
        <dbReference type="ChEBI" id="CHEBI:29105"/>
        <note>catalytic</note>
    </ligand>
</feature>
<dbReference type="FunFam" id="3.30.980.10:FF:000005">
    <property type="entry name" value="Threonyl-tRNA synthetase, mitochondrial"/>
    <property type="match status" value="1"/>
</dbReference>
<evidence type="ECO:0000256" key="9">
    <source>
        <dbReference type="ARBA" id="ARBA00022840"/>
    </source>
</evidence>
<dbReference type="InterPro" id="IPR047246">
    <property type="entry name" value="ThrRS_anticodon"/>
</dbReference>
<dbReference type="PANTHER" id="PTHR11451:SF44">
    <property type="entry name" value="THREONINE--TRNA LIGASE, CHLOROPLASTIC_MITOCHONDRIAL 2"/>
    <property type="match status" value="1"/>
</dbReference>
<evidence type="ECO:0000259" key="15">
    <source>
        <dbReference type="SMART" id="SM00863"/>
    </source>
</evidence>
<sequence length="665" mass="76128">MTGTYQPANAGRGHLRQGKGDLFVLAPEMSHIEQGQSTAAEVLAQQDPKAAKKAIAARENGRLVDLSAPAGPHDQLTPVLPGEPEALEVLRHSAAHIMAEAVKELFPGVKVAIGPAIEDGFYYDFDYERPFTPEDLPAIEEKMREIVKQNAPFECEAWGRDKARQHFADQGENFKVELIDDLDAEQVGIYRQGNFTDLCRGPHLPSTGRLGAFKLLSVAGAYWRGDEKRPMLSRIYGTAFFDKKELKQHLALIEEAKKRDHRKLGRELELFSFHDEIGAGLVVWHPRGMILRTIIENLERSEHLKRGYSMVQGPQILKRELWERSGHFDNYRENMYFTEVDEVAYGLKPMNCLAHMLIYKSQLRSYRDLPLRFFELGLVHRHEKSGVMHGLTRVRAFTQDDAHLICRPDQLEEEILGVMDFITDFMELFGFEYSLELSTRPEKSIGSDEDWERATAALTKALEASGKDYDINEGDGAFYGPKIDFKLTDALKRSWQCATIQCDFTLPERFELTFIDRDGEPKRPVMLHRVILGSIERFIGVLIEHFAGAFPLWLAPEQVRVLTVTERADDWAREITQALVDADLRAEVDLRNEKLGAKVREAQMMKVPYMVILGDREVEERMLTPRLRNGKNLQAQSLEEFITLLKEEQAEPLDRLRRRRQSRRA</sequence>
<dbReference type="FunFam" id="3.30.54.20:FF:000002">
    <property type="entry name" value="Threonine--tRNA ligase"/>
    <property type="match status" value="1"/>
</dbReference>
<evidence type="ECO:0000313" key="17">
    <source>
        <dbReference type="Proteomes" id="UP001366166"/>
    </source>
</evidence>
<dbReference type="InterPro" id="IPR036621">
    <property type="entry name" value="Anticodon-bd_dom_sf"/>
</dbReference>
<dbReference type="InterPro" id="IPR012947">
    <property type="entry name" value="tRNA_SAD"/>
</dbReference>
<dbReference type="SMART" id="SM00863">
    <property type="entry name" value="tRNA_SAD"/>
    <property type="match status" value="1"/>
</dbReference>
<dbReference type="Proteomes" id="UP001366166">
    <property type="component" value="Chromosome"/>
</dbReference>
<comment type="subcellular location">
    <subcellularLocation>
        <location evidence="1 14">Cytoplasm</location>
    </subcellularLocation>
</comment>
<evidence type="ECO:0000256" key="8">
    <source>
        <dbReference type="ARBA" id="ARBA00022833"/>
    </source>
</evidence>
<evidence type="ECO:0000256" key="14">
    <source>
        <dbReference type="HAMAP-Rule" id="MF_00184"/>
    </source>
</evidence>
<dbReference type="InterPro" id="IPR033728">
    <property type="entry name" value="ThrRS_core"/>
</dbReference>
<comment type="cofactor">
    <cofactor evidence="14">
        <name>Zn(2+)</name>
        <dbReference type="ChEBI" id="CHEBI:29105"/>
    </cofactor>
    <text evidence="14">Binds 1 zinc ion per subunit.</text>
</comment>
<keyword evidence="10 14" id="KW-0694">RNA-binding</keyword>
<comment type="subunit">
    <text evidence="14">Homodimer.</text>
</comment>
<feature type="domain" description="Threonyl/alanyl tRNA synthetase SAD" evidence="15">
    <location>
        <begin position="187"/>
        <end position="236"/>
    </location>
</feature>
<evidence type="ECO:0000256" key="3">
    <source>
        <dbReference type="ARBA" id="ARBA00022490"/>
    </source>
</evidence>
<organism evidence="16 17">
    <name type="scientific">Desulfoferula mesophila</name>
    <dbReference type="NCBI Taxonomy" id="3058419"/>
    <lineage>
        <taxon>Bacteria</taxon>
        <taxon>Pseudomonadati</taxon>
        <taxon>Thermodesulfobacteriota</taxon>
        <taxon>Desulfarculia</taxon>
        <taxon>Desulfarculales</taxon>
        <taxon>Desulfarculaceae</taxon>
        <taxon>Desulfoferula</taxon>
    </lineage>
</organism>
<feature type="binding site" evidence="14">
    <location>
        <position position="352"/>
    </location>
    <ligand>
        <name>Zn(2+)</name>
        <dbReference type="ChEBI" id="CHEBI:29105"/>
        <note>catalytic</note>
    </ligand>
</feature>
<name>A0AAU9EJX8_9BACT</name>
<dbReference type="FunFam" id="3.30.930.10:FF:000019">
    <property type="entry name" value="Threonine--tRNA ligase"/>
    <property type="match status" value="1"/>
</dbReference>
<dbReference type="Pfam" id="PF07973">
    <property type="entry name" value="tRNA_SAD"/>
    <property type="match status" value="1"/>
</dbReference>
<evidence type="ECO:0000256" key="11">
    <source>
        <dbReference type="ARBA" id="ARBA00022917"/>
    </source>
</evidence>
<dbReference type="GO" id="GO:0004829">
    <property type="term" value="F:threonine-tRNA ligase activity"/>
    <property type="evidence" value="ECO:0007669"/>
    <property type="project" value="UniProtKB-UniRule"/>
</dbReference>
<dbReference type="GO" id="GO:0005524">
    <property type="term" value="F:ATP binding"/>
    <property type="evidence" value="ECO:0007669"/>
    <property type="project" value="UniProtKB-UniRule"/>
</dbReference>
<dbReference type="SUPFAM" id="SSF55186">
    <property type="entry name" value="ThrRS/AlaRS common domain"/>
    <property type="match status" value="1"/>
</dbReference>
<dbReference type="Gene3D" id="3.30.980.10">
    <property type="entry name" value="Threonyl-trna Synthetase, Chain A, domain 2"/>
    <property type="match status" value="1"/>
</dbReference>
<reference evidence="17" key="1">
    <citation type="journal article" date="2023" name="Arch. Microbiol.">
        <title>Desulfoferula mesophilus gen. nov. sp. nov., a mesophilic sulfate-reducing bacterium isolated from a brackish lake sediment.</title>
        <authorList>
            <person name="Watanabe T."/>
            <person name="Yabe T."/>
            <person name="Tsuji J.M."/>
            <person name="Fukui M."/>
        </authorList>
    </citation>
    <scope>NUCLEOTIDE SEQUENCE [LARGE SCALE GENOMIC DNA]</scope>
    <source>
        <strain evidence="17">12FAK</strain>
    </source>
</reference>
<dbReference type="NCBIfam" id="TIGR00418">
    <property type="entry name" value="thrS"/>
    <property type="match status" value="1"/>
</dbReference>
<dbReference type="GO" id="GO:0006435">
    <property type="term" value="P:threonyl-tRNA aminoacylation"/>
    <property type="evidence" value="ECO:0007669"/>
    <property type="project" value="UniProtKB-UniRule"/>
</dbReference>
<dbReference type="InterPro" id="IPR002320">
    <property type="entry name" value="Thr-tRNA-ligase_IIa"/>
</dbReference>
<dbReference type="KEGG" id="dmp:FAK_33610"/>
<keyword evidence="7 14" id="KW-0547">Nucleotide-binding</keyword>
<dbReference type="EC" id="6.1.1.3" evidence="14"/>
<dbReference type="CDD" id="cd00860">
    <property type="entry name" value="ThrRS_anticodon"/>
    <property type="match status" value="1"/>
</dbReference>
<dbReference type="GO" id="GO:0046872">
    <property type="term" value="F:metal ion binding"/>
    <property type="evidence" value="ECO:0007669"/>
    <property type="project" value="UniProtKB-KW"/>
</dbReference>
<dbReference type="EMBL" id="AP028679">
    <property type="protein sequence ID" value="BEQ16295.1"/>
    <property type="molecule type" value="Genomic_DNA"/>
</dbReference>